<dbReference type="EMBL" id="JANDWU010000015">
    <property type="protein sequence ID" value="MCP9549667.1"/>
    <property type="molecule type" value="Genomic_DNA"/>
</dbReference>
<protein>
    <submittedName>
        <fullName evidence="2">Uncharacterized protein</fullName>
    </submittedName>
</protein>
<sequence>MEPFERFSEQKLEYLRRRYRGDDLFRTWTRLLCILEQQLHGLNAVEVWSETEMVRQRLLEIKDHRDNDVEFLYGDLMKRHQSKYTVATILTVLFTQMCDAAPDEEDDAAERNPNRAICNVLARLLMLRDIKPFSEKLISAFKSHRYDNEENKIILPVTDYMDVKTPLELMDEEAREQVEKWVEGIEKLTLKIRPFLKIDWEVYKAIWRKICANQEIALLLNDKQPNHKSNTWGHNLKLVANVLGILHTTPYGNKEEVLTGSVQSISNALGVNVRVYISNHADFGTSNTTLTRELHARIKQLIASSF</sequence>
<dbReference type="RefSeq" id="WP_153087602.1">
    <property type="nucleotide sequence ID" value="NZ_JANDWU010000015.1"/>
</dbReference>
<name>A0AA43UNF0_9BACT</name>
<evidence type="ECO:0000313" key="3">
    <source>
        <dbReference type="Proteomes" id="UP000390763"/>
    </source>
</evidence>
<comment type="caution">
    <text evidence="2">The sequence shown here is derived from an EMBL/GenBank/DDBJ whole genome shotgun (WGS) entry which is preliminary data.</text>
</comment>
<gene>
    <name evidence="2" type="ORF">F7D62_12195</name>
    <name evidence="1" type="ORF">NNC68_09305</name>
</gene>
<proteinExistence type="predicted"/>
<reference evidence="3" key="1">
    <citation type="submission" date="2019-09" db="EMBL/GenBank/DDBJ databases">
        <title>Distinct polysaccharide growth profiles of human intestinal Prevotella copri isolates.</title>
        <authorList>
            <person name="Fehlner-Peach H."/>
            <person name="Magnabosco C."/>
            <person name="Raghavan V."/>
            <person name="Scher J.U."/>
            <person name="Tett A."/>
            <person name="Cox L.M."/>
            <person name="Gottsegen C."/>
            <person name="Watters A."/>
            <person name="Wiltshire- Gordon J.D."/>
            <person name="Segata N."/>
            <person name="Bonneau R."/>
            <person name="Littman D.R."/>
        </authorList>
    </citation>
    <scope>NUCLEOTIDE SEQUENCE [LARGE SCALE GENOMIC DNA]</scope>
    <source>
        <strain evidence="3">iAK279</strain>
    </source>
</reference>
<evidence type="ECO:0000313" key="1">
    <source>
        <dbReference type="EMBL" id="MCP9549667.1"/>
    </source>
</evidence>
<dbReference type="Proteomes" id="UP000390763">
    <property type="component" value="Unassembled WGS sequence"/>
</dbReference>
<dbReference type="AlphaFoldDB" id="A0AA43UNF0"/>
<accession>A0AA43UNF0</accession>
<organism evidence="2 3">
    <name type="scientific">Segatella copri</name>
    <dbReference type="NCBI Taxonomy" id="165179"/>
    <lineage>
        <taxon>Bacteria</taxon>
        <taxon>Pseudomonadati</taxon>
        <taxon>Bacteroidota</taxon>
        <taxon>Bacteroidia</taxon>
        <taxon>Bacteroidales</taxon>
        <taxon>Prevotellaceae</taxon>
        <taxon>Segatella</taxon>
    </lineage>
</organism>
<reference evidence="1" key="2">
    <citation type="submission" date="2022-07" db="EMBL/GenBank/DDBJ databases">
        <title>Prevotella copri.</title>
        <authorList>
            <person name="Yang C."/>
        </authorList>
    </citation>
    <scope>NUCLEOTIDE SEQUENCE</scope>
    <source>
        <strain evidence="1">HF1805</strain>
    </source>
</reference>
<dbReference type="Proteomes" id="UP001205506">
    <property type="component" value="Unassembled WGS sequence"/>
</dbReference>
<evidence type="ECO:0000313" key="2">
    <source>
        <dbReference type="EMBL" id="MQO04846.1"/>
    </source>
</evidence>
<dbReference type="EMBL" id="VZBT01000093">
    <property type="protein sequence ID" value="MQO04846.1"/>
    <property type="molecule type" value="Genomic_DNA"/>
</dbReference>
<reference evidence="2" key="3">
    <citation type="submission" date="2023-10" db="EMBL/GenBank/DDBJ databases">
        <title>Distinct polysaccharide growth profiles of human intestinal Prevotella copri isolates.</title>
        <authorList>
            <person name="Fehlner-Peach H."/>
            <person name="Magnabosco C."/>
            <person name="Raghavan V."/>
            <person name="Scher J.U."/>
            <person name="Tett A."/>
            <person name="Cox L.M."/>
            <person name="Gottsegen C."/>
            <person name="Watters A."/>
            <person name="Wiltshire- Gordon J.D."/>
            <person name="Segata N."/>
            <person name="Bonneau R."/>
            <person name="Littman D.R."/>
        </authorList>
    </citation>
    <scope>NUCLEOTIDE SEQUENCE</scope>
    <source>
        <strain evidence="2">IAK279</strain>
    </source>
</reference>